<dbReference type="GO" id="GO:0004556">
    <property type="term" value="F:alpha-amylase activity"/>
    <property type="evidence" value="ECO:0007669"/>
    <property type="project" value="TreeGrafter"/>
</dbReference>
<dbReference type="InterPro" id="IPR017853">
    <property type="entry name" value="GH"/>
</dbReference>
<sequence>MTKNNERADWWKQAVVYQVYPRSFYDASGDGLGDIRGVTARMDYLRALGIDAIWLSPFYPSPLVDGGYDVADYRDVDPRLGTLADFDEMVAAAHDAGIKVVVDIVPNHTSTEHEWFRAALAAGPGSPERDRYVFRPGRGEHGELPPNGWRSTFGGPAWEPVGDGEWYLHLFAVEQADLNWKNPEVREDFKRTLRFWSDRGADGFRIDVAHALAKDLDSRPLDEWPDDPDQASLSQEGEGGDNPLWDRPEVHEIYREWRKVFNEYEPPRFAVAEAWVCPEHQWMYASTDELGQVFNFEFAKTDWFADDFRRAIEEGLDAAERSRSTTTWVLSNHDMARHATRFGLPQVRSREHHQLVNDWLLRDGRTYVEDRALGTRRARAALLMELGLPGSVYLYQGEELGLFEVADIPWEALEDPEARMTEHGDAIKGRDGCRVPLPWVADDPTDAFGFSAPAEHAAPHLPQPAWFGSHAVDAEEADKGSMLWFYRHALALRAELVVPTGDTSLAWAAENGGEVIAYERPTADGRTLEVVTNFGAEPARLPEGEVLLASAELNADGSLPADATVWVVR</sequence>
<feature type="region of interest" description="Disordered" evidence="2">
    <location>
        <begin position="219"/>
        <end position="245"/>
    </location>
</feature>
<keyword evidence="4" id="KW-0378">Hydrolase</keyword>
<name>A0A9D2JE84_9ACTN</name>
<gene>
    <name evidence="4" type="ORF">IAA19_03585</name>
</gene>
<dbReference type="InterPro" id="IPR022567">
    <property type="entry name" value="DUF3459"/>
</dbReference>
<comment type="caution">
    <text evidence="4">The sequence shown here is derived from an EMBL/GenBank/DDBJ whole genome shotgun (WGS) entry which is preliminary data.</text>
</comment>
<dbReference type="Gene3D" id="3.90.400.10">
    <property type="entry name" value="Oligo-1,6-glucosidase, Domain 2"/>
    <property type="match status" value="1"/>
</dbReference>
<dbReference type="PANTHER" id="PTHR10357">
    <property type="entry name" value="ALPHA-AMYLASE FAMILY MEMBER"/>
    <property type="match status" value="1"/>
</dbReference>
<evidence type="ECO:0000259" key="3">
    <source>
        <dbReference type="SMART" id="SM00642"/>
    </source>
</evidence>
<dbReference type="Proteomes" id="UP000824062">
    <property type="component" value="Unassembled WGS sequence"/>
</dbReference>
<dbReference type="PANTHER" id="PTHR10357:SF179">
    <property type="entry name" value="NEUTRAL AND BASIC AMINO ACID TRANSPORT PROTEIN RBAT"/>
    <property type="match status" value="1"/>
</dbReference>
<evidence type="ECO:0000256" key="1">
    <source>
        <dbReference type="ARBA" id="ARBA00008061"/>
    </source>
</evidence>
<dbReference type="Gene3D" id="3.20.20.80">
    <property type="entry name" value="Glycosidases"/>
    <property type="match status" value="1"/>
</dbReference>
<dbReference type="GO" id="GO:0009313">
    <property type="term" value="P:oligosaccharide catabolic process"/>
    <property type="evidence" value="ECO:0007669"/>
    <property type="project" value="TreeGrafter"/>
</dbReference>
<dbReference type="CDD" id="cd11332">
    <property type="entry name" value="AmyAc_OligoGlu_TS"/>
    <property type="match status" value="1"/>
</dbReference>
<evidence type="ECO:0000313" key="5">
    <source>
        <dbReference type="Proteomes" id="UP000824062"/>
    </source>
</evidence>
<protein>
    <submittedName>
        <fullName evidence="4">Glycoside hydrolase family 13 protein</fullName>
    </submittedName>
</protein>
<organism evidence="4 5">
    <name type="scientific">Candidatus Olsenella pullistercoris</name>
    <dbReference type="NCBI Taxonomy" id="2838712"/>
    <lineage>
        <taxon>Bacteria</taxon>
        <taxon>Bacillati</taxon>
        <taxon>Actinomycetota</taxon>
        <taxon>Coriobacteriia</taxon>
        <taxon>Coriobacteriales</taxon>
        <taxon>Atopobiaceae</taxon>
        <taxon>Olsenella</taxon>
    </lineage>
</organism>
<dbReference type="Pfam" id="PF11941">
    <property type="entry name" value="DUF3459"/>
    <property type="match status" value="1"/>
</dbReference>
<dbReference type="Pfam" id="PF00128">
    <property type="entry name" value="Alpha-amylase"/>
    <property type="match status" value="2"/>
</dbReference>
<feature type="domain" description="Glycosyl hydrolase family 13 catalytic" evidence="3">
    <location>
        <begin position="18"/>
        <end position="434"/>
    </location>
</feature>
<comment type="similarity">
    <text evidence="1">Belongs to the glycosyl hydrolase 13 family.</text>
</comment>
<dbReference type="InterPro" id="IPR006047">
    <property type="entry name" value="GH13_cat_dom"/>
</dbReference>
<dbReference type="SUPFAM" id="SSF51445">
    <property type="entry name" value="(Trans)glycosidases"/>
    <property type="match status" value="1"/>
</dbReference>
<proteinExistence type="inferred from homology"/>
<dbReference type="AlphaFoldDB" id="A0A9D2JE84"/>
<evidence type="ECO:0000313" key="4">
    <source>
        <dbReference type="EMBL" id="HIZ46087.1"/>
    </source>
</evidence>
<dbReference type="EMBL" id="DXBM01000032">
    <property type="protein sequence ID" value="HIZ46087.1"/>
    <property type="molecule type" value="Genomic_DNA"/>
</dbReference>
<accession>A0A9D2JE84</accession>
<dbReference type="SMART" id="SM00642">
    <property type="entry name" value="Aamy"/>
    <property type="match status" value="1"/>
</dbReference>
<reference evidence="4" key="2">
    <citation type="submission" date="2021-04" db="EMBL/GenBank/DDBJ databases">
        <authorList>
            <person name="Gilroy R."/>
        </authorList>
    </citation>
    <scope>NUCLEOTIDE SEQUENCE</scope>
    <source>
        <strain evidence="4">ChiHjej12B11-14209</strain>
    </source>
</reference>
<dbReference type="InterPro" id="IPR045857">
    <property type="entry name" value="O16G_dom_2"/>
</dbReference>
<evidence type="ECO:0000256" key="2">
    <source>
        <dbReference type="SAM" id="MobiDB-lite"/>
    </source>
</evidence>
<reference evidence="4" key="1">
    <citation type="journal article" date="2021" name="PeerJ">
        <title>Extensive microbial diversity within the chicken gut microbiome revealed by metagenomics and culture.</title>
        <authorList>
            <person name="Gilroy R."/>
            <person name="Ravi A."/>
            <person name="Getino M."/>
            <person name="Pursley I."/>
            <person name="Horton D.L."/>
            <person name="Alikhan N.F."/>
            <person name="Baker D."/>
            <person name="Gharbi K."/>
            <person name="Hall N."/>
            <person name="Watson M."/>
            <person name="Adriaenssens E.M."/>
            <person name="Foster-Nyarko E."/>
            <person name="Jarju S."/>
            <person name="Secka A."/>
            <person name="Antonio M."/>
            <person name="Oren A."/>
            <person name="Chaudhuri R.R."/>
            <person name="La Ragione R."/>
            <person name="Hildebrand F."/>
            <person name="Pallen M.J."/>
        </authorList>
    </citation>
    <scope>NUCLEOTIDE SEQUENCE</scope>
    <source>
        <strain evidence="4">ChiHjej12B11-14209</strain>
    </source>
</reference>